<dbReference type="SUPFAM" id="SSF56784">
    <property type="entry name" value="HAD-like"/>
    <property type="match status" value="1"/>
</dbReference>
<dbReference type="Gene3D" id="3.40.50.1000">
    <property type="entry name" value="HAD superfamily/HAD-like"/>
    <property type="match status" value="1"/>
</dbReference>
<dbReference type="NCBIfam" id="TIGR01484">
    <property type="entry name" value="HAD-SF-IIB"/>
    <property type="match status" value="1"/>
</dbReference>
<protein>
    <submittedName>
        <fullName evidence="1">HAD-IIB family hydrolase</fullName>
    </submittedName>
</protein>
<dbReference type="PANTHER" id="PTHR10000">
    <property type="entry name" value="PHOSPHOSERINE PHOSPHATASE"/>
    <property type="match status" value="1"/>
</dbReference>
<sequence length="281" mass="30928">MNILSATNPLVVFDLDQTLLNKQSQLSAYTLATLRALDKSGIRYTIATGRSHLSAAPVLKAHQFPLPHIYTNGVLTWCPNEKRFSFNHCLNVEEGLAAVETMSSPQSTPFVSALDEQAQRYIFHGTMKNKAEKNLLQRLSKAEKVSLLPMAACRGNLHVTNISMLGPSVEIHEVNQKIKNEADLIAYSGKALTEEYRWIDVHHSAANKGAAVLNLKHQLGADSVICFGDGDNDTSMFDIADECYAPENAVPKIKAVSTAVIGHHDDDGVAQFLRERFELTV</sequence>
<dbReference type="PANTHER" id="PTHR10000:SF8">
    <property type="entry name" value="HAD SUPERFAMILY HYDROLASE-LIKE, TYPE 3"/>
    <property type="match status" value="1"/>
</dbReference>
<dbReference type="EMBL" id="QUOU01000001">
    <property type="protein sequence ID" value="REL28718.1"/>
    <property type="molecule type" value="Genomic_DNA"/>
</dbReference>
<dbReference type="Pfam" id="PF08282">
    <property type="entry name" value="Hydrolase_3"/>
    <property type="match status" value="1"/>
</dbReference>
<dbReference type="GO" id="GO:0016791">
    <property type="term" value="F:phosphatase activity"/>
    <property type="evidence" value="ECO:0007669"/>
    <property type="project" value="UniProtKB-ARBA"/>
</dbReference>
<accession>A0A3E0TVV1</accession>
<keyword evidence="1" id="KW-0378">Hydrolase</keyword>
<reference evidence="1 2" key="1">
    <citation type="submission" date="2018-08" db="EMBL/GenBank/DDBJ databases">
        <title>Thalassotalea euphylliae genome.</title>
        <authorList>
            <person name="Summers S."/>
            <person name="Rice S.A."/>
            <person name="Freckelton M.L."/>
            <person name="Nedved B.T."/>
            <person name="Hadfield M.G."/>
        </authorList>
    </citation>
    <scope>NUCLEOTIDE SEQUENCE [LARGE SCALE GENOMIC DNA]</scope>
    <source>
        <strain evidence="1 2">H1</strain>
    </source>
</reference>
<dbReference type="PROSITE" id="PS01229">
    <property type="entry name" value="COF_2"/>
    <property type="match status" value="1"/>
</dbReference>
<organism evidence="1 2">
    <name type="scientific">Thalassotalea euphylliae</name>
    <dbReference type="NCBI Taxonomy" id="1655234"/>
    <lineage>
        <taxon>Bacteria</taxon>
        <taxon>Pseudomonadati</taxon>
        <taxon>Pseudomonadota</taxon>
        <taxon>Gammaproteobacteria</taxon>
        <taxon>Alteromonadales</taxon>
        <taxon>Colwelliaceae</taxon>
        <taxon>Thalassotalea</taxon>
    </lineage>
</organism>
<evidence type="ECO:0000313" key="1">
    <source>
        <dbReference type="EMBL" id="REL28718.1"/>
    </source>
</evidence>
<dbReference type="InterPro" id="IPR023214">
    <property type="entry name" value="HAD_sf"/>
</dbReference>
<dbReference type="InterPro" id="IPR036412">
    <property type="entry name" value="HAD-like_sf"/>
</dbReference>
<dbReference type="OrthoDB" id="5498330at2"/>
<dbReference type="InterPro" id="IPR006379">
    <property type="entry name" value="HAD-SF_hydro_IIB"/>
</dbReference>
<dbReference type="AlphaFoldDB" id="A0A3E0TVV1"/>
<dbReference type="Gene3D" id="3.30.1240.10">
    <property type="match status" value="1"/>
</dbReference>
<gene>
    <name evidence="1" type="ORF">DXX93_20530</name>
</gene>
<name>A0A3E0TVV1_9GAMM</name>
<proteinExistence type="predicted"/>
<dbReference type="GO" id="GO:0005829">
    <property type="term" value="C:cytosol"/>
    <property type="evidence" value="ECO:0007669"/>
    <property type="project" value="TreeGrafter"/>
</dbReference>
<comment type="caution">
    <text evidence="1">The sequence shown here is derived from an EMBL/GenBank/DDBJ whole genome shotgun (WGS) entry which is preliminary data.</text>
</comment>
<dbReference type="Proteomes" id="UP000256478">
    <property type="component" value="Unassembled WGS sequence"/>
</dbReference>
<evidence type="ECO:0000313" key="2">
    <source>
        <dbReference type="Proteomes" id="UP000256478"/>
    </source>
</evidence>
<dbReference type="GO" id="GO:0000287">
    <property type="term" value="F:magnesium ion binding"/>
    <property type="evidence" value="ECO:0007669"/>
    <property type="project" value="UniProtKB-ARBA"/>
</dbReference>